<sequence>MDEKVVGGWGEPGAFYTWITEEELGLLQANTMDQERLAFPRSSSVGMAEERALVSLPAPGAGEGTLRRR</sequence>
<dbReference type="Proteomes" id="UP001266305">
    <property type="component" value="Unassembled WGS sequence"/>
</dbReference>
<proteinExistence type="predicted"/>
<evidence type="ECO:0000313" key="2">
    <source>
        <dbReference type="Proteomes" id="UP001266305"/>
    </source>
</evidence>
<organism evidence="1 2">
    <name type="scientific">Saguinus oedipus</name>
    <name type="common">Cotton-top tamarin</name>
    <name type="synonym">Oedipomidas oedipus</name>
    <dbReference type="NCBI Taxonomy" id="9490"/>
    <lineage>
        <taxon>Eukaryota</taxon>
        <taxon>Metazoa</taxon>
        <taxon>Chordata</taxon>
        <taxon>Craniata</taxon>
        <taxon>Vertebrata</taxon>
        <taxon>Euteleostomi</taxon>
        <taxon>Mammalia</taxon>
        <taxon>Eutheria</taxon>
        <taxon>Euarchontoglires</taxon>
        <taxon>Primates</taxon>
        <taxon>Haplorrhini</taxon>
        <taxon>Platyrrhini</taxon>
        <taxon>Cebidae</taxon>
        <taxon>Callitrichinae</taxon>
        <taxon>Saguinus</taxon>
    </lineage>
</organism>
<reference evidence="1 2" key="1">
    <citation type="submission" date="2023-05" db="EMBL/GenBank/DDBJ databases">
        <title>B98-5 Cell Line De Novo Hybrid Assembly: An Optical Mapping Approach.</title>
        <authorList>
            <person name="Kananen K."/>
            <person name="Auerbach J.A."/>
            <person name="Kautto E."/>
            <person name="Blachly J.S."/>
        </authorList>
    </citation>
    <scope>NUCLEOTIDE SEQUENCE [LARGE SCALE GENOMIC DNA]</scope>
    <source>
        <strain evidence="1">B95-8</strain>
        <tissue evidence="1">Cell line</tissue>
    </source>
</reference>
<name>A0ABQ9UM75_SAGOE</name>
<accession>A0ABQ9UM75</accession>
<dbReference type="EMBL" id="JASSZA010000011">
    <property type="protein sequence ID" value="KAK2097905.1"/>
    <property type="molecule type" value="Genomic_DNA"/>
</dbReference>
<protein>
    <submittedName>
        <fullName evidence="1">Uncharacterized protein</fullName>
    </submittedName>
</protein>
<evidence type="ECO:0000313" key="1">
    <source>
        <dbReference type="EMBL" id="KAK2097905.1"/>
    </source>
</evidence>
<gene>
    <name evidence="1" type="ORF">P7K49_023356</name>
</gene>
<keyword evidence="2" id="KW-1185">Reference proteome</keyword>
<comment type="caution">
    <text evidence="1">The sequence shown here is derived from an EMBL/GenBank/DDBJ whole genome shotgun (WGS) entry which is preliminary data.</text>
</comment>